<comment type="caution">
    <text evidence="1">The sequence shown here is derived from an EMBL/GenBank/DDBJ whole genome shotgun (WGS) entry which is preliminary data.</text>
</comment>
<sequence>MPLSYISDNVPPQPGIYELKVVGNKMTNYVEGCSNLRQKLTLYRLKQNSGKKDVDQIIKKNYSNILVRFEQLSSVAEVKREERIRVTALVGSYLLPTMILSS</sequence>
<gene>
    <name evidence="1" type="ORF">AVEN_260079_1</name>
</gene>
<dbReference type="OrthoDB" id="6435141at2759"/>
<evidence type="ECO:0008006" key="3">
    <source>
        <dbReference type="Google" id="ProtNLM"/>
    </source>
</evidence>
<evidence type="ECO:0000313" key="2">
    <source>
        <dbReference type="Proteomes" id="UP000499080"/>
    </source>
</evidence>
<dbReference type="Proteomes" id="UP000499080">
    <property type="component" value="Unassembled WGS sequence"/>
</dbReference>
<reference evidence="1 2" key="1">
    <citation type="journal article" date="2019" name="Sci. Rep.">
        <title>Orb-weaving spider Araneus ventricosus genome elucidates the spidroin gene catalogue.</title>
        <authorList>
            <person name="Kono N."/>
            <person name="Nakamura H."/>
            <person name="Ohtoshi R."/>
            <person name="Moran D.A.P."/>
            <person name="Shinohara A."/>
            <person name="Yoshida Y."/>
            <person name="Fujiwara M."/>
            <person name="Mori M."/>
            <person name="Tomita M."/>
            <person name="Arakawa K."/>
        </authorList>
    </citation>
    <scope>NUCLEOTIDE SEQUENCE [LARGE SCALE GENOMIC DNA]</scope>
</reference>
<keyword evidence="2" id="KW-1185">Reference proteome</keyword>
<proteinExistence type="predicted"/>
<dbReference type="AlphaFoldDB" id="A0A4Y2G5B6"/>
<protein>
    <recommendedName>
        <fullName evidence="3">GIY-YIG domain-containing protein</fullName>
    </recommendedName>
</protein>
<organism evidence="1 2">
    <name type="scientific">Araneus ventricosus</name>
    <name type="common">Orbweaver spider</name>
    <name type="synonym">Epeira ventricosa</name>
    <dbReference type="NCBI Taxonomy" id="182803"/>
    <lineage>
        <taxon>Eukaryota</taxon>
        <taxon>Metazoa</taxon>
        <taxon>Ecdysozoa</taxon>
        <taxon>Arthropoda</taxon>
        <taxon>Chelicerata</taxon>
        <taxon>Arachnida</taxon>
        <taxon>Araneae</taxon>
        <taxon>Araneomorphae</taxon>
        <taxon>Entelegynae</taxon>
        <taxon>Araneoidea</taxon>
        <taxon>Araneidae</taxon>
        <taxon>Araneus</taxon>
    </lineage>
</organism>
<name>A0A4Y2G5B6_ARAVE</name>
<evidence type="ECO:0000313" key="1">
    <source>
        <dbReference type="EMBL" id="GBM47799.1"/>
    </source>
</evidence>
<accession>A0A4Y2G5B6</accession>
<dbReference type="EMBL" id="BGPR01001193">
    <property type="protein sequence ID" value="GBM47799.1"/>
    <property type="molecule type" value="Genomic_DNA"/>
</dbReference>